<evidence type="ECO:0000256" key="22">
    <source>
        <dbReference type="RuleBase" id="RU003905"/>
    </source>
</evidence>
<dbReference type="FunFam" id="4.10.960.10:FF:000004">
    <property type="entry name" value="60S ribosomal protein L3"/>
    <property type="match status" value="1"/>
</dbReference>
<proteinExistence type="inferred from homology"/>
<keyword evidence="7" id="KW-0963">Cytoplasm</keyword>
<feature type="transmembrane region" description="Helical" evidence="24">
    <location>
        <begin position="161"/>
        <end position="184"/>
    </location>
</feature>
<comment type="caution">
    <text evidence="25">The sequence shown here is derived from an EMBL/GenBank/DDBJ whole genome shotgun (WGS) entry which is preliminary data.</text>
</comment>
<evidence type="ECO:0000256" key="13">
    <source>
        <dbReference type="ARBA" id="ARBA00022990"/>
    </source>
</evidence>
<evidence type="ECO:0000256" key="7">
    <source>
        <dbReference type="ARBA" id="ARBA00022490"/>
    </source>
</evidence>
<evidence type="ECO:0000256" key="15">
    <source>
        <dbReference type="ARBA" id="ARBA00023242"/>
    </source>
</evidence>
<evidence type="ECO:0000256" key="17">
    <source>
        <dbReference type="ARBA" id="ARBA00034092"/>
    </source>
</evidence>
<evidence type="ECO:0000256" key="14">
    <source>
        <dbReference type="ARBA" id="ARBA00023136"/>
    </source>
</evidence>
<evidence type="ECO:0000256" key="10">
    <source>
        <dbReference type="ARBA" id="ARBA00022692"/>
    </source>
</evidence>
<protein>
    <recommendedName>
        <fullName evidence="18">Large ribosomal subunit protein uL3</fullName>
    </recommendedName>
    <alternativeName>
        <fullName evidence="19">60S ribosomal protein L3</fullName>
    </alternativeName>
</protein>
<dbReference type="PANTHER" id="PTHR11363">
    <property type="entry name" value="60S RIBOSOMAL PROTEIN L3-RELATED"/>
    <property type="match status" value="1"/>
</dbReference>
<dbReference type="Gene3D" id="3.30.1430.10">
    <property type="match status" value="1"/>
</dbReference>
<evidence type="ECO:0000256" key="23">
    <source>
        <dbReference type="SAM" id="MobiDB-lite"/>
    </source>
</evidence>
<dbReference type="Gene3D" id="2.40.30.10">
    <property type="entry name" value="Translation factors"/>
    <property type="match status" value="1"/>
</dbReference>
<evidence type="ECO:0000256" key="16">
    <source>
        <dbReference type="ARBA" id="ARBA00023274"/>
    </source>
</evidence>
<dbReference type="InterPro" id="IPR044892">
    <property type="entry name" value="Ribosomal_L3_dom_3_arc_sf"/>
</dbReference>
<evidence type="ECO:0000256" key="3">
    <source>
        <dbReference type="ARBA" id="ARBA00004604"/>
    </source>
</evidence>
<comment type="similarity">
    <text evidence="4">Belongs to the mitochondrial carrier (TC 2.A.29) family.</text>
</comment>
<evidence type="ECO:0000256" key="8">
    <source>
        <dbReference type="ARBA" id="ARBA00022499"/>
    </source>
</evidence>
<dbReference type="Proteomes" id="UP000646548">
    <property type="component" value="Unassembled WGS sequence"/>
</dbReference>
<dbReference type="InterPro" id="IPR023395">
    <property type="entry name" value="MCP_dom_sf"/>
</dbReference>
<gene>
    <name evidence="25" type="ORF">FQA47_017425</name>
</gene>
<dbReference type="InterPro" id="IPR045077">
    <property type="entry name" value="L3_arc_euk"/>
</dbReference>
<organism evidence="25 26">
    <name type="scientific">Oryzias melastigma</name>
    <name type="common">Marine medaka</name>
    <dbReference type="NCBI Taxonomy" id="30732"/>
    <lineage>
        <taxon>Eukaryota</taxon>
        <taxon>Metazoa</taxon>
        <taxon>Chordata</taxon>
        <taxon>Craniata</taxon>
        <taxon>Vertebrata</taxon>
        <taxon>Euteleostomi</taxon>
        <taxon>Actinopterygii</taxon>
        <taxon>Neopterygii</taxon>
        <taxon>Teleostei</taxon>
        <taxon>Neoteleostei</taxon>
        <taxon>Acanthomorphata</taxon>
        <taxon>Ovalentaria</taxon>
        <taxon>Atherinomorphae</taxon>
        <taxon>Beloniformes</taxon>
        <taxon>Adrianichthyidae</taxon>
        <taxon>Oryziinae</taxon>
        <taxon>Oryzias</taxon>
    </lineage>
</organism>
<feature type="compositionally biased region" description="Basic residues" evidence="23">
    <location>
        <begin position="374"/>
        <end position="387"/>
    </location>
</feature>
<keyword evidence="12 22" id="KW-0689">Ribosomal protein</keyword>
<dbReference type="Gene3D" id="1.50.40.10">
    <property type="entry name" value="Mitochondrial carrier domain"/>
    <property type="match status" value="2"/>
</dbReference>
<feature type="region of interest" description="Disordered" evidence="23">
    <location>
        <begin position="364"/>
        <end position="394"/>
    </location>
</feature>
<dbReference type="GO" id="GO:0006412">
    <property type="term" value="P:translation"/>
    <property type="evidence" value="ECO:0007669"/>
    <property type="project" value="InterPro"/>
</dbReference>
<keyword evidence="24" id="KW-1133">Transmembrane helix</keyword>
<dbReference type="GO" id="GO:0016020">
    <property type="term" value="C:membrane"/>
    <property type="evidence" value="ECO:0007669"/>
    <property type="project" value="UniProtKB-SubCell"/>
</dbReference>
<dbReference type="GO" id="GO:0022625">
    <property type="term" value="C:cytosolic large ribosomal subunit"/>
    <property type="evidence" value="ECO:0007669"/>
    <property type="project" value="TreeGrafter"/>
</dbReference>
<dbReference type="FunFam" id="4.10.960.10:FF:000002">
    <property type="entry name" value="60S ribosomal protein L3"/>
    <property type="match status" value="1"/>
</dbReference>
<evidence type="ECO:0000256" key="9">
    <source>
        <dbReference type="ARBA" id="ARBA00022553"/>
    </source>
</evidence>
<keyword evidence="9" id="KW-0597">Phosphoprotein</keyword>
<dbReference type="SUPFAM" id="SSF50447">
    <property type="entry name" value="Translation proteins"/>
    <property type="match status" value="1"/>
</dbReference>
<dbReference type="AlphaFoldDB" id="A0A834FMQ1"/>
<feature type="transmembrane region" description="Helical" evidence="24">
    <location>
        <begin position="122"/>
        <end position="141"/>
    </location>
</feature>
<comment type="subcellular location">
    <subcellularLocation>
        <location evidence="2">Cytoplasm</location>
    </subcellularLocation>
    <subcellularLocation>
        <location evidence="1">Membrane</location>
        <topology evidence="1">Multi-pass membrane protein</topology>
    </subcellularLocation>
    <subcellularLocation>
        <location evidence="3">Nucleus</location>
        <location evidence="3">Nucleolus</location>
    </subcellularLocation>
</comment>
<name>A0A834FMQ1_ORYME</name>
<keyword evidence="8" id="KW-1017">Isopeptide bond</keyword>
<evidence type="ECO:0000256" key="20">
    <source>
        <dbReference type="ARBA" id="ARBA00046482"/>
    </source>
</evidence>
<evidence type="ECO:0000256" key="2">
    <source>
        <dbReference type="ARBA" id="ARBA00004496"/>
    </source>
</evidence>
<feature type="repeat" description="Solcar" evidence="21">
    <location>
        <begin position="158"/>
        <end position="242"/>
    </location>
</feature>
<dbReference type="FunFam" id="2.40.30.10:FF:000079">
    <property type="entry name" value="60S ribosomal protein L3"/>
    <property type="match status" value="1"/>
</dbReference>
<dbReference type="PROSITE" id="PS00474">
    <property type="entry name" value="RIBOSOMAL_L3"/>
    <property type="match status" value="1"/>
</dbReference>
<dbReference type="Pfam" id="PF00297">
    <property type="entry name" value="Ribosomal_L3"/>
    <property type="match status" value="1"/>
</dbReference>
<evidence type="ECO:0000256" key="6">
    <source>
        <dbReference type="ARBA" id="ARBA00022481"/>
    </source>
</evidence>
<evidence type="ECO:0000313" key="25">
    <source>
        <dbReference type="EMBL" id="KAF6736682.1"/>
    </source>
</evidence>
<evidence type="ECO:0000256" key="11">
    <source>
        <dbReference type="ARBA" id="ARBA00022843"/>
    </source>
</evidence>
<evidence type="ECO:0000256" key="12">
    <source>
        <dbReference type="ARBA" id="ARBA00022980"/>
    </source>
</evidence>
<reference evidence="25" key="1">
    <citation type="journal article" name="BMC Genomics">
        <title>Long-read sequencing and de novo genome assembly of marine medaka (Oryzias melastigma).</title>
        <authorList>
            <person name="Liang P."/>
            <person name="Saqib H.S.A."/>
            <person name="Ni X."/>
            <person name="Shen Y."/>
        </authorList>
    </citation>
    <scope>NUCLEOTIDE SEQUENCE</scope>
    <source>
        <strain evidence="25">Bigg-433</strain>
    </source>
</reference>
<feature type="transmembrane region" description="Helical" evidence="24">
    <location>
        <begin position="256"/>
        <end position="275"/>
    </location>
</feature>
<sequence length="771" mass="86668">MGERTVGGPVAAISPVQQMLASGTGALLTSLFVTPLDVVKIRLQAQQTPFHQALTCEPAPWGGVSRLHKRKCFLYCNGLMDHIYVCQNGTSCSSTWYKKPTHFSGTLDAFVKITRHEGLRTLWSGLPPTLVMAVPATIIYFTCYDQLRDSLQFGVGLQGSYVPLLAGALARLGAVTVISPLELIRTKMQSRKLSYSELRVCIRSAVVQGGLLSLWRGWGPTVLRDVPFSGLYWFNYELVKAQLCEQHRTSQASFSISFTAGAVSGAMAAVLTLPFDVVKTRRQIQLGEMDSLGVSVKKTSSTLTIMREIWTELGYKGLFAGFMPRVIKVAPACAVMISSYEFGKAFFQKVNLDRQRLSHRKFSAPRHGSLGFLPRKRSSRHRGKAKSFPKDDPSKPVHLTAFLGYKAGMTHIVREVDRPGSKVNKKEVVEAVTIVETPPMVVVGVVGYVSTPRGLRSFKTIFAEHLSDECKRRFYKNWYKSKKKAFTKYCKKWQDDEGKKQLEKDFASMKKYCQVIRIIAHTQMRLLPLKQKKSHLMEVQLNGGTISDKVDWAREKLEQVVPVNTVFTQDEMIDVIGVTKGHGYKGVTSRWHTKKLPRKTHRGLRKVACIGAWHPARVAFSVARAGQKGYHHRTEINKKIYKIGHGYHTKDGKVVKNNASTEYDLSNKSINPLGGFVHYGEVTNDFVMVKGCVVGTKKRVLTLRKSLLVQTSRRALEKIDLKFIDTTSKFGHGRFQTIEEKKAFMVTFLIYIHHQEDCSVVLVLWSLQHCS</sequence>
<evidence type="ECO:0000256" key="24">
    <source>
        <dbReference type="SAM" id="Phobius"/>
    </source>
</evidence>
<keyword evidence="13" id="KW-0007">Acetylation</keyword>
<evidence type="ECO:0000256" key="4">
    <source>
        <dbReference type="ARBA" id="ARBA00006375"/>
    </source>
</evidence>
<dbReference type="InterPro" id="IPR019926">
    <property type="entry name" value="Ribosomal_uL3_CS"/>
</dbReference>
<evidence type="ECO:0000256" key="18">
    <source>
        <dbReference type="ARBA" id="ARBA00035243"/>
    </source>
</evidence>
<keyword evidence="10 21" id="KW-0812">Transmembrane</keyword>
<dbReference type="GO" id="GO:0005730">
    <property type="term" value="C:nucleolus"/>
    <property type="evidence" value="ECO:0007669"/>
    <property type="project" value="UniProtKB-SubCell"/>
</dbReference>
<feature type="repeat" description="Solcar" evidence="21">
    <location>
        <begin position="252"/>
        <end position="346"/>
    </location>
</feature>
<dbReference type="FunFam" id="2.40.30.10:FF:000351">
    <property type="entry name" value="Ribosomal protein L3"/>
    <property type="match status" value="1"/>
</dbReference>
<evidence type="ECO:0000313" key="26">
    <source>
        <dbReference type="Proteomes" id="UP000646548"/>
    </source>
</evidence>
<comment type="function">
    <text evidence="17">Component of the large ribosomal subunit. The ribosome is a large ribonucleoprotein complex responsible for the synthesis of proteins in the cell.</text>
</comment>
<dbReference type="EMBL" id="WKFB01000081">
    <property type="protein sequence ID" value="KAF6736682.1"/>
    <property type="molecule type" value="Genomic_DNA"/>
</dbReference>
<keyword evidence="16 22" id="KW-0687">Ribonucleoprotein</keyword>
<evidence type="ECO:0000256" key="19">
    <source>
        <dbReference type="ARBA" id="ARBA00035354"/>
    </source>
</evidence>
<dbReference type="PROSITE" id="PS50920">
    <property type="entry name" value="SOLCAR"/>
    <property type="match status" value="3"/>
</dbReference>
<accession>A0A834FMQ1</accession>
<evidence type="ECO:0000256" key="5">
    <source>
        <dbReference type="ARBA" id="ARBA00006540"/>
    </source>
</evidence>
<dbReference type="InterPro" id="IPR018108">
    <property type="entry name" value="MCP_transmembrane"/>
</dbReference>
<dbReference type="GO" id="GO:0003723">
    <property type="term" value="F:RNA binding"/>
    <property type="evidence" value="ECO:0007669"/>
    <property type="project" value="TreeGrafter"/>
</dbReference>
<evidence type="ECO:0000256" key="21">
    <source>
        <dbReference type="PROSITE-ProRule" id="PRU00282"/>
    </source>
</evidence>
<comment type="similarity">
    <text evidence="5 22">Belongs to the universal ribosomal protein uL3 family.</text>
</comment>
<keyword evidence="14 21" id="KW-0472">Membrane</keyword>
<dbReference type="FunFam" id="3.30.1430.10:FF:000001">
    <property type="entry name" value="60S ribosomal protein L3"/>
    <property type="match status" value="1"/>
</dbReference>
<feature type="repeat" description="Solcar" evidence="21">
    <location>
        <begin position="13"/>
        <end position="150"/>
    </location>
</feature>
<keyword evidence="6" id="KW-0488">Methylation</keyword>
<evidence type="ECO:0000256" key="1">
    <source>
        <dbReference type="ARBA" id="ARBA00004141"/>
    </source>
</evidence>
<dbReference type="Pfam" id="PF00153">
    <property type="entry name" value="Mito_carr"/>
    <property type="match status" value="4"/>
</dbReference>
<dbReference type="PANTHER" id="PTHR11363:SF4">
    <property type="entry name" value="LARGE RIBOSOMAL SUBUNIT PROTEIN UL3"/>
    <property type="match status" value="1"/>
</dbReference>
<keyword evidence="15" id="KW-0539">Nucleus</keyword>
<dbReference type="InterPro" id="IPR000597">
    <property type="entry name" value="Ribosomal_uL3"/>
</dbReference>
<dbReference type="GO" id="GO:0003735">
    <property type="term" value="F:structural constituent of ribosome"/>
    <property type="evidence" value="ECO:0007669"/>
    <property type="project" value="InterPro"/>
</dbReference>
<comment type="subunit">
    <text evidence="20">Component of the large ribosomal subunit. Interacts with DHX33.</text>
</comment>
<dbReference type="Gene3D" id="4.10.960.10">
    <property type="entry name" value="Ribosomal protein L3, domain 3"/>
    <property type="match status" value="1"/>
</dbReference>
<dbReference type="InterPro" id="IPR009000">
    <property type="entry name" value="Transl_B-barrel_sf"/>
</dbReference>
<keyword evidence="11" id="KW-0832">Ubl conjugation</keyword>
<dbReference type="SUPFAM" id="SSF103506">
    <property type="entry name" value="Mitochondrial carrier"/>
    <property type="match status" value="1"/>
</dbReference>